<dbReference type="InterPro" id="IPR022742">
    <property type="entry name" value="Hydrolase_4"/>
</dbReference>
<evidence type="ECO:0000313" key="3">
    <source>
        <dbReference type="Proteomes" id="UP000034617"/>
    </source>
</evidence>
<gene>
    <name evidence="2" type="ORF">UW22_C0027G0004</name>
</gene>
<dbReference type="SUPFAM" id="SSF53474">
    <property type="entry name" value="alpha/beta-Hydrolases"/>
    <property type="match status" value="1"/>
</dbReference>
<evidence type="ECO:0000313" key="2">
    <source>
        <dbReference type="EMBL" id="KKT37336.1"/>
    </source>
</evidence>
<protein>
    <recommendedName>
        <fullName evidence="1">Serine aminopeptidase S33 domain-containing protein</fullName>
    </recommendedName>
</protein>
<dbReference type="EMBL" id="LCHM01000027">
    <property type="protein sequence ID" value="KKT37336.1"/>
    <property type="molecule type" value="Genomic_DNA"/>
</dbReference>
<organism evidence="2 3">
    <name type="scientific">Candidatus Gottesmanbacteria bacterium GW2011_GWB1_44_11c</name>
    <dbReference type="NCBI Taxonomy" id="1618447"/>
    <lineage>
        <taxon>Bacteria</taxon>
        <taxon>Candidatus Gottesmaniibacteriota</taxon>
    </lineage>
</organism>
<reference evidence="2 3" key="1">
    <citation type="journal article" date="2015" name="Nature">
        <title>rRNA introns, odd ribosomes, and small enigmatic genomes across a large radiation of phyla.</title>
        <authorList>
            <person name="Brown C.T."/>
            <person name="Hug L.A."/>
            <person name="Thomas B.C."/>
            <person name="Sharon I."/>
            <person name="Castelle C.J."/>
            <person name="Singh A."/>
            <person name="Wilkins M.J."/>
            <person name="Williams K.H."/>
            <person name="Banfield J.F."/>
        </authorList>
    </citation>
    <scope>NUCLEOTIDE SEQUENCE [LARGE SCALE GENOMIC DNA]</scope>
</reference>
<feature type="domain" description="Serine aminopeptidase S33" evidence="1">
    <location>
        <begin position="31"/>
        <end position="178"/>
    </location>
</feature>
<accession>A0A0G1GQL7</accession>
<dbReference type="Gene3D" id="3.40.50.1820">
    <property type="entry name" value="alpha/beta hydrolase"/>
    <property type="match status" value="1"/>
</dbReference>
<dbReference type="InterPro" id="IPR029058">
    <property type="entry name" value="AB_hydrolase_fold"/>
</dbReference>
<proteinExistence type="predicted"/>
<evidence type="ECO:0000259" key="1">
    <source>
        <dbReference type="Pfam" id="PF12146"/>
    </source>
</evidence>
<name>A0A0G1GQL7_9BACT</name>
<sequence length="210" mass="24532">MPDLFSDECFLNRKEIEKYVRGDLGGRKADVIVGVSMGGLIAPSLAVLNPEAKFILIGTGPYFETSLPFYNFMIRLESRDPMLFLIRLVRAVPGWLYLWIYRRTHQQKYALSDEEYRRSAGKSWEAFAKISLTKMWEILRLVAHTDNTRLLKKLPNKTLIFSGSHDTMMPLRLSQKMNGFISRSTIIVLDRLHYDMFTTREYEYVEKFLS</sequence>
<comment type="caution">
    <text evidence="2">The sequence shown here is derived from an EMBL/GenBank/DDBJ whole genome shotgun (WGS) entry which is preliminary data.</text>
</comment>
<dbReference type="Proteomes" id="UP000034617">
    <property type="component" value="Unassembled WGS sequence"/>
</dbReference>
<dbReference type="Pfam" id="PF12146">
    <property type="entry name" value="Hydrolase_4"/>
    <property type="match status" value="1"/>
</dbReference>
<dbReference type="AlphaFoldDB" id="A0A0G1GQL7"/>